<gene>
    <name evidence="2" type="ORF">ADUPG1_006019</name>
</gene>
<organism evidence="2 3">
    <name type="scientific">Aduncisulcus paluster</name>
    <dbReference type="NCBI Taxonomy" id="2918883"/>
    <lineage>
        <taxon>Eukaryota</taxon>
        <taxon>Metamonada</taxon>
        <taxon>Carpediemonas-like organisms</taxon>
        <taxon>Aduncisulcus</taxon>
    </lineage>
</organism>
<reference evidence="2" key="1">
    <citation type="submission" date="2022-03" db="EMBL/GenBank/DDBJ databases">
        <title>Draft genome sequence of Aduncisulcus paluster, a free-living microaerophilic Fornicata.</title>
        <authorList>
            <person name="Yuyama I."/>
            <person name="Kume K."/>
            <person name="Tamura T."/>
            <person name="Inagaki Y."/>
            <person name="Hashimoto T."/>
        </authorList>
    </citation>
    <scope>NUCLEOTIDE SEQUENCE</scope>
    <source>
        <strain evidence="2">NY0171</strain>
    </source>
</reference>
<dbReference type="EMBL" id="BQXS01009710">
    <property type="protein sequence ID" value="GKT31632.1"/>
    <property type="molecule type" value="Genomic_DNA"/>
</dbReference>
<evidence type="ECO:0000256" key="1">
    <source>
        <dbReference type="SAM" id="MobiDB-lite"/>
    </source>
</evidence>
<feature type="region of interest" description="Disordered" evidence="1">
    <location>
        <begin position="375"/>
        <end position="399"/>
    </location>
</feature>
<sequence length="508" mass="56359">MDTSDQYTVYTVNITNLRLLCGNYRQYHRENPDAPFKDDPAITMDKMIEIAHLRRKYHDSSTSTEFYDDLKRILGDSSKSLKFIKNPTKISPSVIKESELGVILPSSPKISPQYPILHKTPLHSQEIHHSIVESKKAESIYLVTPKTMSTTCGFSSPIFTPIQIIQNSSPIPHSSPVVKKSFETPKMQTFEKPDTTCDVEIFRESGFILEGTPTSNPVRGKEFDSDSFLQLAAVDDAILGDEFSNYPQDHPFSPARKVIGRHENFSNPAFSQSQSDFISGDHSSFALSSRSRKSGICDVTKASIVQHTLRMRAARGLSSPYKLASEAISGQSAARKSKQVFRGKIDEKRRSDIFERLSQDERKELESIIRDRVSKSREISHSEQPFSSPTPSKPSTIVGASHTSASVASLYSSPVMKEAFVSREGCGRGYGRQPGMVPVPGSSSSSSSGFVSTIIRRPDIFGIMARSPARERAAHNTDNPVKTSFGQNYMCGMVGGISDRIDKDMHKK</sequence>
<protein>
    <submittedName>
        <fullName evidence="2">Uncharacterized protein</fullName>
    </submittedName>
</protein>
<name>A0ABQ5KGI0_9EUKA</name>
<comment type="caution">
    <text evidence="2">The sequence shown here is derived from an EMBL/GenBank/DDBJ whole genome shotgun (WGS) entry which is preliminary data.</text>
</comment>
<dbReference type="Proteomes" id="UP001057375">
    <property type="component" value="Unassembled WGS sequence"/>
</dbReference>
<keyword evidence="3" id="KW-1185">Reference proteome</keyword>
<evidence type="ECO:0000313" key="2">
    <source>
        <dbReference type="EMBL" id="GKT31632.1"/>
    </source>
</evidence>
<evidence type="ECO:0000313" key="3">
    <source>
        <dbReference type="Proteomes" id="UP001057375"/>
    </source>
</evidence>
<proteinExistence type="predicted"/>
<accession>A0ABQ5KGI0</accession>
<feature type="compositionally biased region" description="Low complexity" evidence="1">
    <location>
        <begin position="385"/>
        <end position="396"/>
    </location>
</feature>